<evidence type="ECO:0000313" key="3">
    <source>
        <dbReference type="Proteomes" id="UP000027466"/>
    </source>
</evidence>
<evidence type="ECO:0000259" key="1">
    <source>
        <dbReference type="SMART" id="SM00460"/>
    </source>
</evidence>
<dbReference type="SMART" id="SM00460">
    <property type="entry name" value="TGc"/>
    <property type="match status" value="1"/>
</dbReference>
<dbReference type="Gene3D" id="3.10.620.30">
    <property type="match status" value="1"/>
</dbReference>
<proteinExistence type="predicted"/>
<organism evidence="2 3">
    <name type="scientific">Caballeronia glathei</name>
    <dbReference type="NCBI Taxonomy" id="60547"/>
    <lineage>
        <taxon>Bacteria</taxon>
        <taxon>Pseudomonadati</taxon>
        <taxon>Pseudomonadota</taxon>
        <taxon>Betaproteobacteria</taxon>
        <taxon>Burkholderiales</taxon>
        <taxon>Burkholderiaceae</taxon>
        <taxon>Caballeronia</taxon>
    </lineage>
</organism>
<dbReference type="InterPro" id="IPR002931">
    <property type="entry name" value="Transglutaminase-like"/>
</dbReference>
<dbReference type="STRING" id="60547.GCA_000751215_06398"/>
<evidence type="ECO:0000313" key="2">
    <source>
        <dbReference type="EMBL" id="KDR41518.1"/>
    </source>
</evidence>
<dbReference type="EMBL" id="JFHC01000026">
    <property type="protein sequence ID" value="KDR41518.1"/>
    <property type="molecule type" value="Genomic_DNA"/>
</dbReference>
<sequence length="265" mass="29141">MLLTIRHDTNYRYAAPVQYSIQQLRLTPANGASQLVRRWHIDAPAKLDYARDAYGNTLHTLVLTKPHSEIHLTVAGEVETTLLDEGRLYDDAGPIPLEHYTCPTALTEPDPAIRELAHLVPSIDSPAALIRLAECIETRVNYLPGVTEVTSTAAEALEFGNGVCQDHAHLMLACCRARGIPARYVSGYIDPGDVEHAASHAWVDVWVNNGWVSVDVTHTRFASGRYCRLAVARDYEAAAPVRGSRVGGKEERLSVHVSVDAQTEQ</sequence>
<dbReference type="Proteomes" id="UP000027466">
    <property type="component" value="Unassembled WGS sequence"/>
</dbReference>
<protein>
    <submittedName>
        <fullName evidence="2">Transglutaminase</fullName>
    </submittedName>
</protein>
<dbReference type="Pfam" id="PF08379">
    <property type="entry name" value="Bact_transglu_N"/>
    <property type="match status" value="1"/>
</dbReference>
<dbReference type="PANTHER" id="PTHR33490">
    <property type="entry name" value="BLR5614 PROTEIN-RELATED"/>
    <property type="match status" value="1"/>
</dbReference>
<reference evidence="2 3" key="1">
    <citation type="submission" date="2014-03" db="EMBL/GenBank/DDBJ databases">
        <title>Draft Genome Sequences of Four Burkholderia Strains.</title>
        <authorList>
            <person name="Liu X.Y."/>
            <person name="Li C.X."/>
            <person name="Xu J.H."/>
        </authorList>
    </citation>
    <scope>NUCLEOTIDE SEQUENCE [LARGE SCALE GENOMIC DNA]</scope>
    <source>
        <strain evidence="2 3">DSM 50014</strain>
    </source>
</reference>
<dbReference type="SUPFAM" id="SSF54001">
    <property type="entry name" value="Cysteine proteinases"/>
    <property type="match status" value="1"/>
</dbReference>
<accession>A0A069PLD9</accession>
<dbReference type="PANTHER" id="PTHR33490:SF6">
    <property type="entry name" value="SLL1049 PROTEIN"/>
    <property type="match status" value="1"/>
</dbReference>
<dbReference type="InterPro" id="IPR038765">
    <property type="entry name" value="Papain-like_cys_pep_sf"/>
</dbReference>
<feature type="domain" description="Transglutaminase-like" evidence="1">
    <location>
        <begin position="156"/>
        <end position="218"/>
    </location>
</feature>
<dbReference type="RefSeq" id="WP_035939502.1">
    <property type="nucleotide sequence ID" value="NZ_CADFFX010000001.1"/>
</dbReference>
<dbReference type="Pfam" id="PF01841">
    <property type="entry name" value="Transglut_core"/>
    <property type="match status" value="1"/>
</dbReference>
<gene>
    <name evidence="2" type="ORF">BG61_16520</name>
</gene>
<keyword evidence="3" id="KW-1185">Reference proteome</keyword>
<name>A0A069PLD9_9BURK</name>
<dbReference type="AlphaFoldDB" id="A0A069PLD9"/>
<dbReference type="InterPro" id="IPR013589">
    <property type="entry name" value="Bac_transglu_N"/>
</dbReference>
<comment type="caution">
    <text evidence="2">The sequence shown here is derived from an EMBL/GenBank/DDBJ whole genome shotgun (WGS) entry which is preliminary data.</text>
</comment>